<dbReference type="RefSeq" id="WP_104449239.1">
    <property type="nucleotide sequence ID" value="NZ_NIRS01000003.1"/>
</dbReference>
<dbReference type="InterPro" id="IPR041079">
    <property type="entry name" value="Neuraminidase-like"/>
</dbReference>
<reference evidence="5" key="1">
    <citation type="submission" date="2017-06" db="EMBL/GenBank/DDBJ databases">
        <authorList>
            <person name="Furmanczyk E.M."/>
        </authorList>
    </citation>
    <scope>NUCLEOTIDE SEQUENCE [LARGE SCALE GENOMIC DNA]</scope>
    <source>
        <strain evidence="5">AP3_16</strain>
    </source>
</reference>
<evidence type="ECO:0008006" key="6">
    <source>
        <dbReference type="Google" id="ProtNLM"/>
    </source>
</evidence>
<name>A0A2S6FMK0_9PSED</name>
<dbReference type="Proteomes" id="UP000238541">
    <property type="component" value="Unassembled WGS sequence"/>
</dbReference>
<protein>
    <recommendedName>
        <fullName evidence="6">Insecticidal toxin complex protein TcaB2</fullName>
    </recommendedName>
</protein>
<dbReference type="InterPro" id="IPR040840">
    <property type="entry name" value="TcA_TcB_BD"/>
</dbReference>
<accession>A0A2S6FMK0</accession>
<dbReference type="EMBL" id="NIRS01000003">
    <property type="protein sequence ID" value="PPK38694.1"/>
    <property type="molecule type" value="Genomic_DNA"/>
</dbReference>
<feature type="domain" description="Tc toxin complex TcA C-terminal TcB-binding" evidence="1">
    <location>
        <begin position="1208"/>
        <end position="1511"/>
    </location>
</feature>
<comment type="caution">
    <text evidence="4">The sequence shown here is derived from an EMBL/GenBank/DDBJ whole genome shotgun (WGS) entry which is preliminary data.</text>
</comment>
<evidence type="ECO:0000313" key="4">
    <source>
        <dbReference type="EMBL" id="PPK38694.1"/>
    </source>
</evidence>
<keyword evidence="5" id="KW-1185">Reference proteome</keyword>
<proteinExistence type="predicted"/>
<dbReference type="Pfam" id="PF20220">
    <property type="entry name" value="ABC_toxin_N"/>
    <property type="match status" value="1"/>
</dbReference>
<evidence type="ECO:0000259" key="3">
    <source>
        <dbReference type="Pfam" id="PF20220"/>
    </source>
</evidence>
<dbReference type="InterPro" id="IPR046839">
    <property type="entry name" value="ABC_toxin_N"/>
</dbReference>
<feature type="domain" description="Neuraminidase-like" evidence="2">
    <location>
        <begin position="168"/>
        <end position="306"/>
    </location>
</feature>
<organism evidence="4 5">
    <name type="scientific">Pseudomonas laurylsulfatiphila</name>
    <dbReference type="NCBI Taxonomy" id="2011015"/>
    <lineage>
        <taxon>Bacteria</taxon>
        <taxon>Pseudomonadati</taxon>
        <taxon>Pseudomonadota</taxon>
        <taxon>Gammaproteobacteria</taxon>
        <taxon>Pseudomonadales</taxon>
        <taxon>Pseudomonadaceae</taxon>
        <taxon>Pseudomonas</taxon>
    </lineage>
</organism>
<feature type="domain" description="ABC toxin N-terminal" evidence="3">
    <location>
        <begin position="9"/>
        <end position="138"/>
    </location>
</feature>
<gene>
    <name evidence="4" type="ORF">CD175_12915</name>
</gene>
<evidence type="ECO:0000259" key="2">
    <source>
        <dbReference type="Pfam" id="PF18413"/>
    </source>
</evidence>
<sequence length="1532" mass="172039">MNKPVIGALAERRRSALVDYYRSHVAPSQDQGREQPFNLTTIDDVQQYLLMDTQMTAKVDTSPLAEAIACLQRYLGRIYSKMEPGYSDRFSADELEYWHKRLCNISDWAGYQMLEDYPENYISPGLRLKKTKSFIDLENNLSQARISDASVQAALYEHLGKFEKICNLKLISAYIDSTDKPLTKPQEPTFTNTHYYFIGRQTEQPYSYYWRKVQVHINEKNKDQDYLNPAGWSEWEELLLPAGLEVLAVRPVVFGGRLSLVYIEGEQAKDEKDKDGIVTKPGAWAVEAKLSWLGLNGIWSTPVSLRKEEFAVLNKEAMRLVAVTVEGPNKDIDDWLAVAFTSLDAAPGVQTWRDDTVPGWLFACVDAYLQPQPVKVATLQSWTGGRFKDQRSLQHKVTRDEYAALNRTLRAPASGGTIEGDLSGTLGVNLNFSSQLDDKGVIQNRLQVQGVCQASRLDFDLKEIVLLSRHQFGDVSAYFEISYYGPSTILLSCYAQLHSKQMRVELLFKDLAMQESVLGGIEPSEFSDNGGGWSRATKDIELSQYQLEQLALRRPDEAFSGAGMSINTNLGLARFNQSVNKLSVNAQPQHLSFGLKLFDGSTQLKAQDFAFDLEHWYASGWLDYTWQGDPKGKTLSVTWGDDSGNRGRDKYDITINQAPTASELPRLDTQVTGAQFLDLRSLKLTNLSWVRLNSPFGPVLKSKVAVSIDELLSWQTQNSLEPKPVASAGSYASEKMDFRSAHGVFYWELFFHLPFLIAHRLCEERNYLESQRWFHYLFDPQNKRDKDLLVEEGHWYCRPLLEPGYAGAEADNLVDPDAMAYACPVIYRKTIFTGYVRCILAHADSLYRRLTRDDLVAAKLLYERALALLGPKPDVAPMSHWVPKSVAEILNSSGARGLSSFEMFERSFEVNVASLPERVVGTPQLAGLELDEFRPATNEMLLDLWRHIEQCVSNMANNLTIDGKPMLLPLFASPTNPLDLLRAQAGGSSGASRSAGGWLNIPHYRFRTMLASSQNAVQTLMRFGQQVLQFMEQRDRGQLEELQQSHLIELSAFAREIQQATIEQLRVQKDGLGKSRAVLEQREAFYKEQQASGLKAIEISADAMGGVSRLQTTAAFIPEVTAGIARTAVRIGGLVGAVVPLPVTISGSLSGDSGASLASTASTLTGSGGVSSAVSDTMRLLAYYNRRTEEWNFQQRQAAAEIDVIDEQILAQEHAIVAAEASLRQTKKSAEQAQAIYSFHKTRATNVELYRWLLSQMATHYYQAHDAVVGLCLSAQASWQYEMGDYDTTFVRPNVWMDNYHGLMAGESMALDLLRMESAFLHRHERRLELVKTVSLRQLFDANNEEDPSKEDWTRMLKKFKDEGSLDFELSQQLFDRDYPGHYCRQITTVDVTLPVVLGPYQDVRLILTQVSSTTAVKPVVSSLDYLYAPDASRTPADIKLNLRNSQQIAVSTGIDDSGQHMMNFGDERYQPFEGTGAVSKWKLEFPLGKDDEQAANDSLTDIIVRIRYLAFMGNITYRDAVLAKLNPVPET</sequence>
<evidence type="ECO:0000313" key="5">
    <source>
        <dbReference type="Proteomes" id="UP000238541"/>
    </source>
</evidence>
<evidence type="ECO:0000259" key="1">
    <source>
        <dbReference type="Pfam" id="PF18276"/>
    </source>
</evidence>
<dbReference type="Pfam" id="PF18276">
    <property type="entry name" value="TcA_TcB_BD"/>
    <property type="match status" value="1"/>
</dbReference>
<dbReference type="Pfam" id="PF18413">
    <property type="entry name" value="Neuraminidase"/>
    <property type="match status" value="1"/>
</dbReference>